<evidence type="ECO:0000256" key="9">
    <source>
        <dbReference type="ARBA" id="ARBA00022786"/>
    </source>
</evidence>
<proteinExistence type="inferred from homology"/>
<dbReference type="Pfam" id="PF13639">
    <property type="entry name" value="zf-RING_2"/>
    <property type="match status" value="1"/>
</dbReference>
<keyword evidence="7" id="KW-0479">Metal-binding</keyword>
<keyword evidence="8 14" id="KW-0863">Zinc-finger</keyword>
<evidence type="ECO:0000313" key="18">
    <source>
        <dbReference type="EnsemblPlants" id="Kaladp0541s0001.1.v1.1.CDS.1"/>
    </source>
</evidence>
<dbReference type="Proteomes" id="UP000594263">
    <property type="component" value="Unplaced"/>
</dbReference>
<organism evidence="18 19">
    <name type="scientific">Kalanchoe fedtschenkoi</name>
    <name type="common">Lavender scallops</name>
    <name type="synonym">South American air plant</name>
    <dbReference type="NCBI Taxonomy" id="63787"/>
    <lineage>
        <taxon>Eukaryota</taxon>
        <taxon>Viridiplantae</taxon>
        <taxon>Streptophyta</taxon>
        <taxon>Embryophyta</taxon>
        <taxon>Tracheophyta</taxon>
        <taxon>Spermatophyta</taxon>
        <taxon>Magnoliopsida</taxon>
        <taxon>eudicotyledons</taxon>
        <taxon>Gunneridae</taxon>
        <taxon>Pentapetalae</taxon>
        <taxon>Saxifragales</taxon>
        <taxon>Crassulaceae</taxon>
        <taxon>Kalanchoe</taxon>
    </lineage>
</organism>
<dbReference type="GO" id="GO:0008270">
    <property type="term" value="F:zinc ion binding"/>
    <property type="evidence" value="ECO:0007669"/>
    <property type="project" value="UniProtKB-KW"/>
</dbReference>
<dbReference type="SUPFAM" id="SSF57850">
    <property type="entry name" value="RING/U-box"/>
    <property type="match status" value="1"/>
</dbReference>
<dbReference type="EnsemblPlants" id="Kaladp0541s0001.1.v1.1">
    <property type="protein sequence ID" value="Kaladp0541s0001.1.v1.1.CDS.1"/>
    <property type="gene ID" value="Kaladp0541s0001.v1.1"/>
</dbReference>
<comment type="similarity">
    <text evidence="13">Belongs to the RING-type zinc finger family. ATL subfamily.</text>
</comment>
<evidence type="ECO:0000256" key="1">
    <source>
        <dbReference type="ARBA" id="ARBA00000900"/>
    </source>
</evidence>
<dbReference type="OMA" id="NSAFTAH"/>
<evidence type="ECO:0000256" key="2">
    <source>
        <dbReference type="ARBA" id="ARBA00004167"/>
    </source>
</evidence>
<name>A0A7N0VDM3_KALFE</name>
<keyword evidence="6 16" id="KW-0812">Transmembrane</keyword>
<dbReference type="Gramene" id="Kaladp0541s0001.1.v1.1">
    <property type="protein sequence ID" value="Kaladp0541s0001.1.v1.1.CDS.1"/>
    <property type="gene ID" value="Kaladp0541s0001.v1.1"/>
</dbReference>
<evidence type="ECO:0000313" key="19">
    <source>
        <dbReference type="Proteomes" id="UP000594263"/>
    </source>
</evidence>
<evidence type="ECO:0000256" key="6">
    <source>
        <dbReference type="ARBA" id="ARBA00022692"/>
    </source>
</evidence>
<dbReference type="UniPathway" id="UPA00143"/>
<keyword evidence="12 16" id="KW-0472">Membrane</keyword>
<keyword evidence="19" id="KW-1185">Reference proteome</keyword>
<comment type="subcellular location">
    <subcellularLocation>
        <location evidence="2">Membrane</location>
        <topology evidence="2">Single-pass membrane protein</topology>
    </subcellularLocation>
</comment>
<accession>A0A7N0VDM3</accession>
<evidence type="ECO:0000256" key="5">
    <source>
        <dbReference type="ARBA" id="ARBA00022679"/>
    </source>
</evidence>
<evidence type="ECO:0000256" key="7">
    <source>
        <dbReference type="ARBA" id="ARBA00022723"/>
    </source>
</evidence>
<feature type="domain" description="RING-type" evidence="17">
    <location>
        <begin position="100"/>
        <end position="142"/>
    </location>
</feature>
<sequence>MEDTPQTNVGLADATGVTLAGKIMVGTIVTLFFVVVIILCIHIYFRLFLYRRRRFVFAPADGAASEGPRRVLAAGVDPALLKSLPVVVFKASEFEKALECAVCLAEVAEGEKARMLPGCSHGFHVGCIDMWLQSHSTCPLCRSPIGPPPANRAPTTENSAFTAHGPVRVGPGPGPAEPVDFPTNVLFWGNDVQVSSRVVDSTPVESLAIDIPTPGITNLCDSCSSSSLRPNDQDEARSPLSSRLRSLTRLWSMNKRPAAAASSSTAEAEQGGDARV</sequence>
<comment type="pathway">
    <text evidence="3">Protein modification; protein ubiquitination.</text>
</comment>
<comment type="catalytic activity">
    <reaction evidence="1">
        <text>S-ubiquitinyl-[E2 ubiquitin-conjugating enzyme]-L-cysteine + [acceptor protein]-L-lysine = [E2 ubiquitin-conjugating enzyme]-L-cysteine + N(6)-ubiquitinyl-[acceptor protein]-L-lysine.</text>
        <dbReference type="EC" id="2.3.2.27"/>
    </reaction>
</comment>
<dbReference type="PANTHER" id="PTHR45768">
    <property type="entry name" value="E3 UBIQUITIN-PROTEIN LIGASE RNF13-LIKE"/>
    <property type="match status" value="1"/>
</dbReference>
<feature type="transmembrane region" description="Helical" evidence="16">
    <location>
        <begin position="23"/>
        <end position="45"/>
    </location>
</feature>
<dbReference type="InterPro" id="IPR013083">
    <property type="entry name" value="Znf_RING/FYVE/PHD"/>
</dbReference>
<dbReference type="EC" id="2.3.2.27" evidence="4"/>
<feature type="compositionally biased region" description="Low complexity" evidence="15">
    <location>
        <begin position="258"/>
        <end position="269"/>
    </location>
</feature>
<reference evidence="18" key="1">
    <citation type="submission" date="2021-01" db="UniProtKB">
        <authorList>
            <consortium name="EnsemblPlants"/>
        </authorList>
    </citation>
    <scope>IDENTIFICATION</scope>
</reference>
<dbReference type="GO" id="GO:0016020">
    <property type="term" value="C:membrane"/>
    <property type="evidence" value="ECO:0007669"/>
    <property type="project" value="UniProtKB-SubCell"/>
</dbReference>
<keyword evidence="10" id="KW-0862">Zinc</keyword>
<protein>
    <recommendedName>
        <fullName evidence="4">RING-type E3 ubiquitin transferase</fullName>
        <ecNumber evidence="4">2.3.2.27</ecNumber>
    </recommendedName>
</protein>
<dbReference type="AlphaFoldDB" id="A0A7N0VDM3"/>
<dbReference type="PANTHER" id="PTHR45768:SF34">
    <property type="entry name" value="RING-H2 FINGER PROTEIN ATL64"/>
    <property type="match status" value="1"/>
</dbReference>
<keyword evidence="11 16" id="KW-1133">Transmembrane helix</keyword>
<evidence type="ECO:0000256" key="3">
    <source>
        <dbReference type="ARBA" id="ARBA00004906"/>
    </source>
</evidence>
<dbReference type="Gene3D" id="3.30.40.10">
    <property type="entry name" value="Zinc/RING finger domain, C3HC4 (zinc finger)"/>
    <property type="match status" value="1"/>
</dbReference>
<dbReference type="SMART" id="SM00184">
    <property type="entry name" value="RING"/>
    <property type="match status" value="1"/>
</dbReference>
<evidence type="ECO:0000256" key="11">
    <source>
        <dbReference type="ARBA" id="ARBA00022989"/>
    </source>
</evidence>
<dbReference type="PROSITE" id="PS50089">
    <property type="entry name" value="ZF_RING_2"/>
    <property type="match status" value="1"/>
</dbReference>
<dbReference type="GO" id="GO:0061630">
    <property type="term" value="F:ubiquitin protein ligase activity"/>
    <property type="evidence" value="ECO:0007669"/>
    <property type="project" value="UniProtKB-EC"/>
</dbReference>
<evidence type="ECO:0000256" key="16">
    <source>
        <dbReference type="SAM" id="Phobius"/>
    </source>
</evidence>
<dbReference type="CDD" id="cd16461">
    <property type="entry name" value="RING-H2_EL5-like"/>
    <property type="match status" value="1"/>
</dbReference>
<dbReference type="FunFam" id="3.30.40.10:FF:000475">
    <property type="entry name" value="RING-H2 finger protein ATL3"/>
    <property type="match status" value="1"/>
</dbReference>
<evidence type="ECO:0000256" key="14">
    <source>
        <dbReference type="PROSITE-ProRule" id="PRU00175"/>
    </source>
</evidence>
<keyword evidence="9" id="KW-0833">Ubl conjugation pathway</keyword>
<evidence type="ECO:0000256" key="10">
    <source>
        <dbReference type="ARBA" id="ARBA00022833"/>
    </source>
</evidence>
<keyword evidence="5" id="KW-0808">Transferase</keyword>
<evidence type="ECO:0000256" key="12">
    <source>
        <dbReference type="ARBA" id="ARBA00023136"/>
    </source>
</evidence>
<evidence type="ECO:0000259" key="17">
    <source>
        <dbReference type="PROSITE" id="PS50089"/>
    </source>
</evidence>
<dbReference type="InterPro" id="IPR001841">
    <property type="entry name" value="Znf_RING"/>
</dbReference>
<evidence type="ECO:0000256" key="13">
    <source>
        <dbReference type="ARBA" id="ARBA00024209"/>
    </source>
</evidence>
<feature type="region of interest" description="Disordered" evidence="15">
    <location>
        <begin position="254"/>
        <end position="276"/>
    </location>
</feature>
<evidence type="ECO:0000256" key="4">
    <source>
        <dbReference type="ARBA" id="ARBA00012483"/>
    </source>
</evidence>
<dbReference type="GO" id="GO:0016567">
    <property type="term" value="P:protein ubiquitination"/>
    <property type="evidence" value="ECO:0007669"/>
    <property type="project" value="UniProtKB-UniPathway"/>
</dbReference>
<evidence type="ECO:0000256" key="8">
    <source>
        <dbReference type="ARBA" id="ARBA00022771"/>
    </source>
</evidence>
<evidence type="ECO:0000256" key="15">
    <source>
        <dbReference type="SAM" id="MobiDB-lite"/>
    </source>
</evidence>